<organism evidence="2">
    <name type="scientific">Streptomyces globisporus</name>
    <dbReference type="NCBI Taxonomy" id="1908"/>
    <lineage>
        <taxon>Bacteria</taxon>
        <taxon>Bacillati</taxon>
        <taxon>Actinomycetota</taxon>
        <taxon>Actinomycetes</taxon>
        <taxon>Kitasatosporales</taxon>
        <taxon>Streptomycetaceae</taxon>
        <taxon>Streptomyces</taxon>
    </lineage>
</organism>
<dbReference type="AlphaFoldDB" id="A0A927BNM2"/>
<evidence type="ECO:0000256" key="1">
    <source>
        <dbReference type="SAM" id="SignalP"/>
    </source>
</evidence>
<reference evidence="2" key="1">
    <citation type="journal article" date="2020" name="PLoS ONE">
        <title>Isolation and characterization of Streptomyces bacteriophages and Streptomyces strains encoding biosynthetic arsenals: Streptomyces strains and phages for antibiotic discovery.</title>
        <authorList>
            <person name="Montano E.T."/>
            <person name="Nideffer J.F."/>
            <person name="Brumage L."/>
            <person name="Erb M."/>
            <person name="Derman A.I."/>
            <person name="Davis J.P."/>
            <person name="Estrada E."/>
            <person name="Fu S."/>
            <person name="Le D."/>
            <person name="Vuppala A."/>
            <person name="Tran C."/>
            <person name="Luterstein E."/>
            <person name="Lakkaraju S."/>
            <person name="Panchagnula S."/>
            <person name="Ren C."/>
            <person name="Doan J."/>
            <person name="Tran S."/>
            <person name="Soriano J."/>
            <person name="Fujita Y."/>
            <person name="Gutala P."/>
            <person name="Fujii Q."/>
            <person name="Lee M."/>
            <person name="Bui A."/>
            <person name="Villarreal C."/>
            <person name="Shing S.R."/>
            <person name="Kim S."/>
            <person name="Freeman D."/>
            <person name="Racha V."/>
            <person name="Ho A."/>
            <person name="Kumar P."/>
            <person name="Falah K."/>
            <person name="Dawson T."/>
            <person name="Enustun E."/>
            <person name="Prichard A."/>
            <person name="Gomez A."/>
            <person name="Khanna K."/>
            <person name="Trigg S."/>
            <person name="Fernandez L."/>
            <person name="Pogliano K."/>
            <person name="Pogliano J."/>
        </authorList>
    </citation>
    <scope>NUCLEOTIDE SEQUENCE</scope>
    <source>
        <strain evidence="2">QF2</strain>
    </source>
</reference>
<accession>A0A927BNM2</accession>
<proteinExistence type="predicted"/>
<protein>
    <submittedName>
        <fullName evidence="2">Uncharacterized protein</fullName>
    </submittedName>
</protein>
<gene>
    <name evidence="2" type="ORF">ID875_26115</name>
</gene>
<evidence type="ECO:0000313" key="2">
    <source>
        <dbReference type="EMBL" id="MBD2830288.1"/>
    </source>
</evidence>
<feature type="signal peptide" evidence="1">
    <location>
        <begin position="1"/>
        <end position="34"/>
    </location>
</feature>
<sequence>MSTPPGPAPTRRGLLGGLLAGAALAAVAPASALAAPARPQARTAPAAPRATRPLLLGTYTSEAGGGAGIGTAAYDTVSGAITPGR</sequence>
<dbReference type="PROSITE" id="PS51318">
    <property type="entry name" value="TAT"/>
    <property type="match status" value="1"/>
</dbReference>
<comment type="caution">
    <text evidence="2">The sequence shown here is derived from an EMBL/GenBank/DDBJ whole genome shotgun (WGS) entry which is preliminary data.</text>
</comment>
<name>A0A927BNM2_STRGL</name>
<dbReference type="EMBL" id="JACWUS010000013">
    <property type="protein sequence ID" value="MBD2830288.1"/>
    <property type="molecule type" value="Genomic_DNA"/>
</dbReference>
<feature type="chain" id="PRO_5037364813" evidence="1">
    <location>
        <begin position="35"/>
        <end position="85"/>
    </location>
</feature>
<keyword evidence="1" id="KW-0732">Signal</keyword>
<dbReference type="InterPro" id="IPR006311">
    <property type="entry name" value="TAT_signal"/>
</dbReference>